<evidence type="ECO:0000313" key="7">
    <source>
        <dbReference type="Proteomes" id="UP000226079"/>
    </source>
</evidence>
<dbReference type="OrthoDB" id="370725at2"/>
<proteinExistence type="inferred from homology"/>
<evidence type="ECO:0000256" key="4">
    <source>
        <dbReference type="ARBA" id="ARBA00023172"/>
    </source>
</evidence>
<accession>A0A2A9CUP9</accession>
<keyword evidence="3 5" id="KW-0175">Coiled coil</keyword>
<keyword evidence="4" id="KW-0233">DNA recombination</keyword>
<comment type="function">
    <text evidence="1">Involved in DNA recombination.</text>
</comment>
<evidence type="ECO:0000313" key="6">
    <source>
        <dbReference type="EMBL" id="PFG17340.1"/>
    </source>
</evidence>
<dbReference type="RefSeq" id="WP_098460778.1">
    <property type="nucleotide sequence ID" value="NZ_PDJC01000001.1"/>
</dbReference>
<evidence type="ECO:0000256" key="3">
    <source>
        <dbReference type="ARBA" id="ARBA00023054"/>
    </source>
</evidence>
<feature type="coiled-coil region" evidence="5">
    <location>
        <begin position="30"/>
        <end position="106"/>
    </location>
</feature>
<dbReference type="PANTHER" id="PTHR30563:SF0">
    <property type="entry name" value="DNA RECOMBINATION PROTEIN RMUC"/>
    <property type="match status" value="1"/>
</dbReference>
<dbReference type="PANTHER" id="PTHR30563">
    <property type="entry name" value="DNA RECOMBINATION PROTEIN RMUC"/>
    <property type="match status" value="1"/>
</dbReference>
<dbReference type="AlphaFoldDB" id="A0A2A9CUP9"/>
<evidence type="ECO:0000256" key="2">
    <source>
        <dbReference type="ARBA" id="ARBA00009840"/>
    </source>
</evidence>
<evidence type="ECO:0000256" key="1">
    <source>
        <dbReference type="ARBA" id="ARBA00003416"/>
    </source>
</evidence>
<protein>
    <submittedName>
        <fullName evidence="6">DNA recombination protein RmuC</fullName>
    </submittedName>
</protein>
<gene>
    <name evidence="6" type="ORF">ATK74_1907</name>
</gene>
<organism evidence="6 7">
    <name type="scientific">Propionicimonas paludicola</name>
    <dbReference type="NCBI Taxonomy" id="185243"/>
    <lineage>
        <taxon>Bacteria</taxon>
        <taxon>Bacillati</taxon>
        <taxon>Actinomycetota</taxon>
        <taxon>Actinomycetes</taxon>
        <taxon>Propionibacteriales</taxon>
        <taxon>Nocardioidaceae</taxon>
        <taxon>Propionicimonas</taxon>
    </lineage>
</organism>
<dbReference type="Proteomes" id="UP000226079">
    <property type="component" value="Unassembled WGS sequence"/>
</dbReference>
<dbReference type="EMBL" id="PDJC01000001">
    <property type="protein sequence ID" value="PFG17340.1"/>
    <property type="molecule type" value="Genomic_DNA"/>
</dbReference>
<keyword evidence="7" id="KW-1185">Reference proteome</keyword>
<name>A0A2A9CUP9_9ACTN</name>
<dbReference type="InterPro" id="IPR003798">
    <property type="entry name" value="DNA_recombination_RmuC"/>
</dbReference>
<dbReference type="GO" id="GO:0006310">
    <property type="term" value="P:DNA recombination"/>
    <property type="evidence" value="ECO:0007669"/>
    <property type="project" value="UniProtKB-KW"/>
</dbReference>
<comment type="similarity">
    <text evidence="2">Belongs to the RmuC family.</text>
</comment>
<sequence length="475" mass="51645">MENLAWLVVGIVLGAVAVWVSLRALAGKQSSDGTAELERLRAEAAQARTETAVARAEAADARAALAGAEAQRDAATQRAEELAGDREQLVNQFKALSAEAIEAQERKLDASATLRHEKTEQLLAPVKESLEKFNDRITEVEKQRVAMASELRSQVSEVRLTGDSLRKETAALVTALRKPQVRGAWGELQLKRVVELAGMVEHCDFELQQTTQTSAGAIIRPDLKVMLSEDRFLYVDSKVPLSAFLEANETDDPAERARLLGTFSRNVQTHIDQLGRKDYFKAAGSTPEYVVLFLPSEALAAEAFQQSPTLHEYANDRGVVIATPSTLIGLLKATAYAWRQAALADSAREVFELGRELYDRLGKLGANFDKVGRMLNGTVKAYNESVGSIESRVFPTARKLRDLKVVDKQLDPVNAIDATARQLTAPELIEDAAAVTPMIGRNRGPEAELTTGSDPILDAMLAAEKPTTESGVLSA</sequence>
<dbReference type="Pfam" id="PF02646">
    <property type="entry name" value="RmuC"/>
    <property type="match status" value="1"/>
</dbReference>
<reference evidence="6 7" key="1">
    <citation type="submission" date="2017-10" db="EMBL/GenBank/DDBJ databases">
        <title>Sequencing the genomes of 1000 actinobacteria strains.</title>
        <authorList>
            <person name="Klenk H.-P."/>
        </authorList>
    </citation>
    <scope>NUCLEOTIDE SEQUENCE [LARGE SCALE GENOMIC DNA]</scope>
    <source>
        <strain evidence="6 7">DSM 15597</strain>
    </source>
</reference>
<comment type="caution">
    <text evidence="6">The sequence shown here is derived from an EMBL/GenBank/DDBJ whole genome shotgun (WGS) entry which is preliminary data.</text>
</comment>
<evidence type="ECO:0000256" key="5">
    <source>
        <dbReference type="SAM" id="Coils"/>
    </source>
</evidence>